<dbReference type="EMBL" id="MU839841">
    <property type="protein sequence ID" value="KAK1751898.1"/>
    <property type="molecule type" value="Genomic_DNA"/>
</dbReference>
<reference evidence="2" key="1">
    <citation type="submission" date="2023-06" db="EMBL/GenBank/DDBJ databases">
        <title>Genome-scale phylogeny and comparative genomics of the fungal order Sordariales.</title>
        <authorList>
            <consortium name="Lawrence Berkeley National Laboratory"/>
            <person name="Hensen N."/>
            <person name="Bonometti L."/>
            <person name="Westerberg I."/>
            <person name="Brannstrom I.O."/>
            <person name="Guillou S."/>
            <person name="Cros-Aarteil S."/>
            <person name="Calhoun S."/>
            <person name="Haridas S."/>
            <person name="Kuo A."/>
            <person name="Mondo S."/>
            <person name="Pangilinan J."/>
            <person name="Riley R."/>
            <person name="Labutti K."/>
            <person name="Andreopoulos B."/>
            <person name="Lipzen A."/>
            <person name="Chen C."/>
            <person name="Yanf M."/>
            <person name="Daum C."/>
            <person name="Ng V."/>
            <person name="Clum A."/>
            <person name="Steindorff A."/>
            <person name="Ohm R."/>
            <person name="Martin F."/>
            <person name="Silar P."/>
            <person name="Natvig D."/>
            <person name="Lalanne C."/>
            <person name="Gautier V."/>
            <person name="Ament-Velasquez S.L."/>
            <person name="Kruys A."/>
            <person name="Hutchinson M.I."/>
            <person name="Powell A.J."/>
            <person name="Barry K."/>
            <person name="Miller A.N."/>
            <person name="Grigoriev I.V."/>
            <person name="Debuchy R."/>
            <person name="Gladieux P."/>
            <person name="Thoren M.H."/>
            <person name="Johannesson H."/>
        </authorList>
    </citation>
    <scope>NUCLEOTIDE SEQUENCE</scope>
    <source>
        <strain evidence="2">PSN4</strain>
    </source>
</reference>
<protein>
    <submittedName>
        <fullName evidence="2">Uncharacterized protein</fullName>
    </submittedName>
</protein>
<dbReference type="AlphaFoldDB" id="A0AAJ0B573"/>
<evidence type="ECO:0000313" key="2">
    <source>
        <dbReference type="EMBL" id="KAK1751898.1"/>
    </source>
</evidence>
<accession>A0AAJ0B573</accession>
<feature type="region of interest" description="Disordered" evidence="1">
    <location>
        <begin position="81"/>
        <end position="102"/>
    </location>
</feature>
<dbReference type="Proteomes" id="UP001239445">
    <property type="component" value="Unassembled WGS sequence"/>
</dbReference>
<feature type="region of interest" description="Disordered" evidence="1">
    <location>
        <begin position="230"/>
        <end position="260"/>
    </location>
</feature>
<evidence type="ECO:0000256" key="1">
    <source>
        <dbReference type="SAM" id="MobiDB-lite"/>
    </source>
</evidence>
<organism evidence="2 3">
    <name type="scientific">Echria macrotheca</name>
    <dbReference type="NCBI Taxonomy" id="438768"/>
    <lineage>
        <taxon>Eukaryota</taxon>
        <taxon>Fungi</taxon>
        <taxon>Dikarya</taxon>
        <taxon>Ascomycota</taxon>
        <taxon>Pezizomycotina</taxon>
        <taxon>Sordariomycetes</taxon>
        <taxon>Sordariomycetidae</taxon>
        <taxon>Sordariales</taxon>
        <taxon>Schizotheciaceae</taxon>
        <taxon>Echria</taxon>
    </lineage>
</organism>
<name>A0AAJ0B573_9PEZI</name>
<feature type="compositionally biased region" description="Pro residues" evidence="1">
    <location>
        <begin position="249"/>
        <end position="260"/>
    </location>
</feature>
<proteinExistence type="predicted"/>
<comment type="caution">
    <text evidence="2">The sequence shown here is derived from an EMBL/GenBank/DDBJ whole genome shotgun (WGS) entry which is preliminary data.</text>
</comment>
<keyword evidence="3" id="KW-1185">Reference proteome</keyword>
<evidence type="ECO:0000313" key="3">
    <source>
        <dbReference type="Proteomes" id="UP001239445"/>
    </source>
</evidence>
<gene>
    <name evidence="2" type="ORF">QBC47DRAFT_79182</name>
</gene>
<sequence length="260" mass="28171">MEATLTTECFPGRVHACKRWSRARNGDVHHRGGPPSSPTHRRHAPLAFVCGSLAACCRKIRGAEPRMGCFQAACEVPAIKSGHSTPLPEGSPGRKPTSGRRRSIRVVKGYRQLQPLTTDCPHLALSFQIERVADAAGWCLESALECLGYRPDTPSAIHPPVSTRPTAAARGTMYRLHQAREKGGGAYILLLNAPPFSSSCRPPSPPPPQTIPPTWYPSLIVPDGTHLRSSSDRWASCKQDTTPSLPALPALPCPRPTYQP</sequence>